<dbReference type="Proteomes" id="UP001530293">
    <property type="component" value="Unassembled WGS sequence"/>
</dbReference>
<dbReference type="InterPro" id="IPR036249">
    <property type="entry name" value="Thioredoxin-like_sf"/>
</dbReference>
<dbReference type="Pfam" id="PF13409">
    <property type="entry name" value="GST_N_2"/>
    <property type="match status" value="1"/>
</dbReference>
<comment type="caution">
    <text evidence="2">The sequence shown here is derived from an EMBL/GenBank/DDBJ whole genome shotgun (WGS) entry which is preliminary data.</text>
</comment>
<dbReference type="SUPFAM" id="SSF52833">
    <property type="entry name" value="Thioredoxin-like"/>
    <property type="match status" value="1"/>
</dbReference>
<dbReference type="AlphaFoldDB" id="A0ABD3M485"/>
<dbReference type="Gene3D" id="3.40.30.10">
    <property type="entry name" value="Glutaredoxin"/>
    <property type="match status" value="1"/>
</dbReference>
<dbReference type="SUPFAM" id="SSF47616">
    <property type="entry name" value="GST C-terminal domain-like"/>
    <property type="match status" value="1"/>
</dbReference>
<dbReference type="Pfam" id="PF13410">
    <property type="entry name" value="GST_C_2"/>
    <property type="match status" value="1"/>
</dbReference>
<dbReference type="InterPro" id="IPR004045">
    <property type="entry name" value="Glutathione_S-Trfase_N"/>
</dbReference>
<sequence>MRRVHGHIFLAFVAQWQDLEQSLQSSYFQQAQQQPPPPLVIDSALDPTKPDYSNTRPTLFRERHGWCPYSERVWLALEHASVEYDTILIDNTGPGVRPPYFAGQTPQMRWPSDGRIQGESMDLVQEVNKRFCGHDATTLYPEAIKNDVINKSRMFQTIFPSKSRPSSRAAFLFSWSGEPLWKSEFESVLHKTDELLGGNSNSGPFFCGEYFTAADIAWAPFLERYAAQLPCLHERLNPRNDEKYPNLV</sequence>
<dbReference type="CDD" id="cd00299">
    <property type="entry name" value="GST_C_family"/>
    <property type="match status" value="1"/>
</dbReference>
<dbReference type="CDD" id="cd00570">
    <property type="entry name" value="GST_N_family"/>
    <property type="match status" value="1"/>
</dbReference>
<dbReference type="PANTHER" id="PTHR43968">
    <property type="match status" value="1"/>
</dbReference>
<feature type="domain" description="GST N-terminal" evidence="1">
    <location>
        <begin position="66"/>
        <end position="128"/>
    </location>
</feature>
<keyword evidence="3" id="KW-1185">Reference proteome</keyword>
<proteinExistence type="predicted"/>
<reference evidence="2 3" key="1">
    <citation type="submission" date="2024-10" db="EMBL/GenBank/DDBJ databases">
        <title>Updated reference genomes for cyclostephanoid diatoms.</title>
        <authorList>
            <person name="Roberts W.R."/>
            <person name="Alverson A.J."/>
        </authorList>
    </citation>
    <scope>NUCLEOTIDE SEQUENCE [LARGE SCALE GENOMIC DNA]</scope>
    <source>
        <strain evidence="2 3">AJA232-27</strain>
    </source>
</reference>
<accession>A0ABD3M485</accession>
<evidence type="ECO:0000313" key="3">
    <source>
        <dbReference type="Proteomes" id="UP001530293"/>
    </source>
</evidence>
<dbReference type="InterPro" id="IPR036282">
    <property type="entry name" value="Glutathione-S-Trfase_C_sf"/>
</dbReference>
<dbReference type="PANTHER" id="PTHR43968:SF14">
    <property type="entry name" value="GLUTATHIONE S-TRANSFERASE"/>
    <property type="match status" value="1"/>
</dbReference>
<evidence type="ECO:0000313" key="2">
    <source>
        <dbReference type="EMBL" id="KAL3758794.1"/>
    </source>
</evidence>
<dbReference type="Gene3D" id="1.20.1050.10">
    <property type="match status" value="1"/>
</dbReference>
<gene>
    <name evidence="2" type="ORF">ACHAWU_010087</name>
</gene>
<evidence type="ECO:0000259" key="1">
    <source>
        <dbReference type="Pfam" id="PF13409"/>
    </source>
</evidence>
<organism evidence="2 3">
    <name type="scientific">Discostella pseudostelligera</name>
    <dbReference type="NCBI Taxonomy" id="259834"/>
    <lineage>
        <taxon>Eukaryota</taxon>
        <taxon>Sar</taxon>
        <taxon>Stramenopiles</taxon>
        <taxon>Ochrophyta</taxon>
        <taxon>Bacillariophyta</taxon>
        <taxon>Coscinodiscophyceae</taxon>
        <taxon>Thalassiosirophycidae</taxon>
        <taxon>Stephanodiscales</taxon>
        <taxon>Stephanodiscaceae</taxon>
        <taxon>Discostella</taxon>
    </lineage>
</organism>
<name>A0ABD3M485_9STRA</name>
<dbReference type="EMBL" id="JALLBG020000222">
    <property type="protein sequence ID" value="KAL3758794.1"/>
    <property type="molecule type" value="Genomic_DNA"/>
</dbReference>
<protein>
    <recommendedName>
        <fullName evidence="1">GST N-terminal domain-containing protein</fullName>
    </recommendedName>
</protein>
<dbReference type="InterPro" id="IPR050983">
    <property type="entry name" value="GST_Omega/HSP26"/>
</dbReference>